<dbReference type="RefSeq" id="WP_017745322.1">
    <property type="nucleotide sequence ID" value="NZ_KQ976354.1"/>
</dbReference>
<accession>A0A139WSD1</accession>
<organism evidence="1 2">
    <name type="scientific">Scytonema hofmannii PCC 7110</name>
    <dbReference type="NCBI Taxonomy" id="128403"/>
    <lineage>
        <taxon>Bacteria</taxon>
        <taxon>Bacillati</taxon>
        <taxon>Cyanobacteriota</taxon>
        <taxon>Cyanophyceae</taxon>
        <taxon>Nostocales</taxon>
        <taxon>Scytonemataceae</taxon>
        <taxon>Scytonema</taxon>
    </lineage>
</organism>
<reference evidence="1 2" key="1">
    <citation type="journal article" date="2013" name="Genome Biol. Evol.">
        <title>Genomes of Stigonematalean cyanobacteria (subsection V) and the evolution of oxygenic photosynthesis from prokaryotes to plastids.</title>
        <authorList>
            <person name="Dagan T."/>
            <person name="Roettger M."/>
            <person name="Stucken K."/>
            <person name="Landan G."/>
            <person name="Koch R."/>
            <person name="Major P."/>
            <person name="Gould S.B."/>
            <person name="Goremykin V.V."/>
            <person name="Rippka R."/>
            <person name="Tandeau de Marsac N."/>
            <person name="Gugger M."/>
            <person name="Lockhart P.J."/>
            <person name="Allen J.F."/>
            <person name="Brune I."/>
            <person name="Maus I."/>
            <person name="Puhler A."/>
            <person name="Martin W.F."/>
        </authorList>
    </citation>
    <scope>NUCLEOTIDE SEQUENCE [LARGE SCALE GENOMIC DNA]</scope>
    <source>
        <strain evidence="1 2">PCC 7110</strain>
    </source>
</reference>
<evidence type="ECO:0000313" key="1">
    <source>
        <dbReference type="EMBL" id="KYC35341.1"/>
    </source>
</evidence>
<gene>
    <name evidence="1" type="ORF">WA1_09350</name>
</gene>
<evidence type="ECO:0000313" key="2">
    <source>
        <dbReference type="Proteomes" id="UP000076925"/>
    </source>
</evidence>
<dbReference type="EMBL" id="ANNX02000052">
    <property type="protein sequence ID" value="KYC35341.1"/>
    <property type="molecule type" value="Genomic_DNA"/>
</dbReference>
<protein>
    <submittedName>
        <fullName evidence="1">Uncharacterized protein</fullName>
    </submittedName>
</protein>
<dbReference type="STRING" id="128403.WA1_09350"/>
<dbReference type="Proteomes" id="UP000076925">
    <property type="component" value="Unassembled WGS sequence"/>
</dbReference>
<name>A0A139WSD1_9CYAN</name>
<dbReference type="AlphaFoldDB" id="A0A139WSD1"/>
<proteinExistence type="predicted"/>
<comment type="caution">
    <text evidence="1">The sequence shown here is derived from an EMBL/GenBank/DDBJ whole genome shotgun (WGS) entry which is preliminary data.</text>
</comment>
<keyword evidence="2" id="KW-1185">Reference proteome</keyword>
<sequence>MSRWIETHAIKLNGSDVRSILRFIAESLFEILLASQELAQFFLVTRDRLGSLVRQLVGVT</sequence>